<dbReference type="GO" id="GO:0004519">
    <property type="term" value="F:endonuclease activity"/>
    <property type="evidence" value="ECO:0007669"/>
    <property type="project" value="UniProtKB-KW"/>
</dbReference>
<proteinExistence type="predicted"/>
<dbReference type="NCBIfam" id="NF007277">
    <property type="entry name" value="PRK09736.1"/>
    <property type="match status" value="1"/>
</dbReference>
<sequence>MTNDKGILIKNIYYMLTYAFQTLRRSDFDTVAAEKFENIHDLFAAILGKGVAYQLKQGLYKEYILQTEERTALRGKLKLQETMKNRIRQRQKLFCEYDELSENNLLNQILKTTMLILLHHGNVKPQRKALLKKNLLLFENVDTISIKQVRWEKLRYQRNNQNYRMLINICYLVADGLLLSTEKGEVKLAEFLDEQAMYRLYEKFILEYYRYHHPEYRANPDVIPWNVDDGVTAHLPNMNTDITLKSGEKTLIIDAKYYAHTMQTVYDIEKIRSDHLYQMFAYVKNLDKKNTGTVAGMILYAKTQEEIIPGNRYVMGGNIIWVRTLDLNQPFTQIAGQLEKIAEDYFGENVMEQNADSIIRR</sequence>
<name>A0ABV1H5Z4_9FIRM</name>
<evidence type="ECO:0000313" key="2">
    <source>
        <dbReference type="Proteomes" id="UP001546774"/>
    </source>
</evidence>
<dbReference type="EMBL" id="JBBMFS010000004">
    <property type="protein sequence ID" value="MEQ2554572.1"/>
    <property type="molecule type" value="Genomic_DNA"/>
</dbReference>
<protein>
    <submittedName>
        <fullName evidence="1">5-methylcytosine-specific restriction endonuclease system specificity protein McrC</fullName>
        <ecNumber evidence="1">3.1.21.-</ecNumber>
    </submittedName>
</protein>
<comment type="caution">
    <text evidence="1">The sequence shown here is derived from an EMBL/GenBank/DDBJ whole genome shotgun (WGS) entry which is preliminary data.</text>
</comment>
<keyword evidence="1" id="KW-0540">Nuclease</keyword>
<dbReference type="GO" id="GO:0016787">
    <property type="term" value="F:hydrolase activity"/>
    <property type="evidence" value="ECO:0007669"/>
    <property type="project" value="UniProtKB-KW"/>
</dbReference>
<dbReference type="PANTHER" id="PTHR38733">
    <property type="entry name" value="PROTEIN MCRC"/>
    <property type="match status" value="1"/>
</dbReference>
<dbReference type="EC" id="3.1.21.-" evidence="1"/>
<keyword evidence="1" id="KW-0255">Endonuclease</keyword>
<organism evidence="1 2">
    <name type="scientific">Lachnospira intestinalis</name>
    <dbReference type="NCBI Taxonomy" id="3133158"/>
    <lineage>
        <taxon>Bacteria</taxon>
        <taxon>Bacillati</taxon>
        <taxon>Bacillota</taxon>
        <taxon>Clostridia</taxon>
        <taxon>Lachnospirales</taxon>
        <taxon>Lachnospiraceae</taxon>
        <taxon>Lachnospira</taxon>
    </lineage>
</organism>
<dbReference type="PANTHER" id="PTHR38733:SF1">
    <property type="entry name" value="TYPE IV METHYL-DIRECTED RESTRICTION ENZYME ECOKMCRBC"/>
    <property type="match status" value="1"/>
</dbReference>
<dbReference type="InterPro" id="IPR019292">
    <property type="entry name" value="McrC"/>
</dbReference>
<gene>
    <name evidence="1" type="primary">mcrC</name>
    <name evidence="1" type="ORF">WMO37_05990</name>
</gene>
<dbReference type="Pfam" id="PF10117">
    <property type="entry name" value="McrBC"/>
    <property type="match status" value="1"/>
</dbReference>
<keyword evidence="1" id="KW-0378">Hydrolase</keyword>
<evidence type="ECO:0000313" key="1">
    <source>
        <dbReference type="EMBL" id="MEQ2554572.1"/>
    </source>
</evidence>
<accession>A0ABV1H5Z4</accession>
<reference evidence="1" key="1">
    <citation type="submission" date="2024-03" db="EMBL/GenBank/DDBJ databases">
        <title>Human intestinal bacterial collection.</title>
        <authorList>
            <person name="Pauvert C."/>
            <person name="Hitch T.C.A."/>
            <person name="Clavel T."/>
        </authorList>
    </citation>
    <scope>NUCLEOTIDE SEQUENCE [LARGE SCALE GENOMIC DNA]</scope>
    <source>
        <strain evidence="1">CLA-AA-H89B</strain>
    </source>
</reference>
<keyword evidence="2" id="KW-1185">Reference proteome</keyword>
<dbReference type="Proteomes" id="UP001546774">
    <property type="component" value="Unassembled WGS sequence"/>
</dbReference>